<evidence type="ECO:0000313" key="3">
    <source>
        <dbReference type="EMBL" id="KZT51004.1"/>
    </source>
</evidence>
<gene>
    <name evidence="3" type="ORF">CALCODRAFT_154433</name>
</gene>
<feature type="chain" id="PRO_5007856064" description="Secreted protein" evidence="2">
    <location>
        <begin position="23"/>
        <end position="115"/>
    </location>
</feature>
<keyword evidence="4" id="KW-1185">Reference proteome</keyword>
<proteinExistence type="predicted"/>
<reference evidence="3 4" key="1">
    <citation type="journal article" date="2016" name="Mol. Biol. Evol.">
        <title>Comparative Genomics of Early-Diverging Mushroom-Forming Fungi Provides Insights into the Origins of Lignocellulose Decay Capabilities.</title>
        <authorList>
            <person name="Nagy L.G."/>
            <person name="Riley R."/>
            <person name="Tritt A."/>
            <person name="Adam C."/>
            <person name="Daum C."/>
            <person name="Floudas D."/>
            <person name="Sun H."/>
            <person name="Yadav J.S."/>
            <person name="Pangilinan J."/>
            <person name="Larsson K.H."/>
            <person name="Matsuura K."/>
            <person name="Barry K."/>
            <person name="Labutti K."/>
            <person name="Kuo R."/>
            <person name="Ohm R.A."/>
            <person name="Bhattacharya S.S."/>
            <person name="Shirouzu T."/>
            <person name="Yoshinaga Y."/>
            <person name="Martin F.M."/>
            <person name="Grigoriev I.V."/>
            <person name="Hibbett D.S."/>
        </authorList>
    </citation>
    <scope>NUCLEOTIDE SEQUENCE [LARGE SCALE GENOMIC DNA]</scope>
    <source>
        <strain evidence="3 4">HHB12733</strain>
    </source>
</reference>
<protein>
    <recommendedName>
        <fullName evidence="5">Secreted protein</fullName>
    </recommendedName>
</protein>
<evidence type="ECO:0008006" key="5">
    <source>
        <dbReference type="Google" id="ProtNLM"/>
    </source>
</evidence>
<feature type="region of interest" description="Disordered" evidence="1">
    <location>
        <begin position="32"/>
        <end position="53"/>
    </location>
</feature>
<name>A0A165CLG2_9BASI</name>
<dbReference type="InParanoid" id="A0A165CLG2"/>
<dbReference type="EMBL" id="KV424130">
    <property type="protein sequence ID" value="KZT51004.1"/>
    <property type="molecule type" value="Genomic_DNA"/>
</dbReference>
<feature type="region of interest" description="Disordered" evidence="1">
    <location>
        <begin position="86"/>
        <end position="115"/>
    </location>
</feature>
<sequence>MHGVKYFGVLAPILMFLGSSPAGIKRPPCQTKLRSFRPRGGNEAPPPACRGTPAFRPRAGLFQLLHPTHHPRARFRRSFFRPLPRARGGGQLSTALQGWLTSRATRSRQPQRYMR</sequence>
<evidence type="ECO:0000256" key="2">
    <source>
        <dbReference type="SAM" id="SignalP"/>
    </source>
</evidence>
<keyword evidence="2" id="KW-0732">Signal</keyword>
<dbReference type="Proteomes" id="UP000076842">
    <property type="component" value="Unassembled WGS sequence"/>
</dbReference>
<evidence type="ECO:0000256" key="1">
    <source>
        <dbReference type="SAM" id="MobiDB-lite"/>
    </source>
</evidence>
<feature type="signal peptide" evidence="2">
    <location>
        <begin position="1"/>
        <end position="22"/>
    </location>
</feature>
<dbReference type="AlphaFoldDB" id="A0A165CLG2"/>
<organism evidence="3 4">
    <name type="scientific">Calocera cornea HHB12733</name>
    <dbReference type="NCBI Taxonomy" id="1353952"/>
    <lineage>
        <taxon>Eukaryota</taxon>
        <taxon>Fungi</taxon>
        <taxon>Dikarya</taxon>
        <taxon>Basidiomycota</taxon>
        <taxon>Agaricomycotina</taxon>
        <taxon>Dacrymycetes</taxon>
        <taxon>Dacrymycetales</taxon>
        <taxon>Dacrymycetaceae</taxon>
        <taxon>Calocera</taxon>
    </lineage>
</organism>
<feature type="compositionally biased region" description="Polar residues" evidence="1">
    <location>
        <begin position="92"/>
        <end position="115"/>
    </location>
</feature>
<accession>A0A165CLG2</accession>
<evidence type="ECO:0000313" key="4">
    <source>
        <dbReference type="Proteomes" id="UP000076842"/>
    </source>
</evidence>